<keyword evidence="5" id="KW-1185">Reference proteome</keyword>
<dbReference type="SUPFAM" id="SSF53756">
    <property type="entry name" value="UDP-Glycosyltransferase/glycogen phosphorylase"/>
    <property type="match status" value="2"/>
</dbReference>
<feature type="domain" description="Glycosyl transferase family 1" evidence="2">
    <location>
        <begin position="669"/>
        <end position="814"/>
    </location>
</feature>
<proteinExistence type="predicted"/>
<evidence type="ECO:0000313" key="5">
    <source>
        <dbReference type="Proteomes" id="UP000002734"/>
    </source>
</evidence>
<organism evidence="4 5">
    <name type="scientific">Musicola paradisiaca (strain Ech703)</name>
    <name type="common">Dickeya paradisiaca</name>
    <name type="synonym">Dickeya dadantii</name>
    <dbReference type="NCBI Taxonomy" id="579405"/>
    <lineage>
        <taxon>Bacteria</taxon>
        <taxon>Pseudomonadati</taxon>
        <taxon>Pseudomonadota</taxon>
        <taxon>Gammaproteobacteria</taxon>
        <taxon>Enterobacterales</taxon>
        <taxon>Pectobacteriaceae</taxon>
        <taxon>Musicola</taxon>
    </lineage>
</organism>
<dbReference type="Gene3D" id="3.40.50.2000">
    <property type="entry name" value="Glycogen Phosphorylase B"/>
    <property type="match status" value="3"/>
</dbReference>
<dbReference type="InterPro" id="IPR001296">
    <property type="entry name" value="Glyco_trans_1"/>
</dbReference>
<dbReference type="Pfam" id="PF13439">
    <property type="entry name" value="Glyco_transf_4"/>
    <property type="match status" value="1"/>
</dbReference>
<dbReference type="EMBL" id="CP001654">
    <property type="protein sequence ID" value="ACS87040.1"/>
    <property type="molecule type" value="Genomic_DNA"/>
</dbReference>
<evidence type="ECO:0000313" key="4">
    <source>
        <dbReference type="EMBL" id="ACS87040.1"/>
    </source>
</evidence>
<dbReference type="PANTHER" id="PTHR46401:SF2">
    <property type="entry name" value="GLYCOSYLTRANSFERASE WBBK-RELATED"/>
    <property type="match status" value="1"/>
</dbReference>
<dbReference type="AlphaFoldDB" id="C6CDG9"/>
<name>C6CDG9_MUSP7</name>
<dbReference type="Pfam" id="PF00534">
    <property type="entry name" value="Glycos_transf_1"/>
    <property type="match status" value="2"/>
</dbReference>
<accession>C6CDG9</accession>
<reference evidence="4" key="1">
    <citation type="submission" date="2009-06" db="EMBL/GenBank/DDBJ databases">
        <title>Complete sequence of Dickeya dadantii Ech703.</title>
        <authorList>
            <consortium name="US DOE Joint Genome Institute"/>
            <person name="Lucas S."/>
            <person name="Copeland A."/>
            <person name="Lapidus A."/>
            <person name="Glavina del Rio T."/>
            <person name="Dalin E."/>
            <person name="Tice H."/>
            <person name="Bruce D."/>
            <person name="Goodwin L."/>
            <person name="Pitluck S."/>
            <person name="Chertkov O."/>
            <person name="Brettin T."/>
            <person name="Detter J.C."/>
            <person name="Han C."/>
            <person name="Larimer F."/>
            <person name="Land M."/>
            <person name="Hauser L."/>
            <person name="Kyrpides N."/>
            <person name="Mikhailova N."/>
            <person name="Balakrishnan V."/>
            <person name="Glasner J."/>
            <person name="Perna N.T."/>
        </authorList>
    </citation>
    <scope>NUCLEOTIDE SEQUENCE [LARGE SCALE GENOMIC DNA]</scope>
    <source>
        <strain evidence="4">Ech703</strain>
    </source>
</reference>
<sequence>MRIIIDMQGAQTPFSSHRGVGRYTFDLVKAFINNSKEHEVFLALNGAFPESIRGIRDYFQEVLPQSNIVVWQQFLEFSGQQRDTYLKMHSAEILREAFLSSFSPDVIFSTNLQEGFFDSAPTSVRKHYVGDAVYVTTLHDVIPLSQPDVYLANAITKSWYQEKIDAAVSSDALVTVSNHSKNEILKYCDVRSEKVYSIHNAVDKDKFKPLVLSENEKANFLGRVGIVKPFILYSGGGDAHKNLDSLYKAFSLLPNEIKENYQLVMVGKELGSEQQVHRAMLTKLGINDNVVFTGFVSDDELISLYNLCYLFVFPSYREGFGLPVLEAMSCGAAVLSSGTSSIIEINSLEGAYFDPYSVDDIAKKIESAIVDGDFYSRLKKYAVEQSSRFSWDASACELLAIMQNLVNQRDGCSLSSNSDFNVENTVGEIIKKIISLKGVEELSHSTLACISQSIAETYPAIANRKNRLYLDVSAVMVNGDRTGIQRVVRAISFELIRGGLDRLDVYPIYKTPEDNFFKIAKELLDEIMGEQYYDASMMIDIDFISGDTLLFLDLHPSLAISHELRTDYLISKGVNVYHVVYDLLPLNLPQYFWPELCQEFKVWFESVLKSQGVVCISKAVADQVEHYIEKNDIKVRKNFIVRSFHLGANMESSLPTKGISDIEKKMISHLKQNPTFLMVGTIEPRKQQQQILDVFNILWSQDINVNLVFVGKKGWGVDKLVTQIGVHPELNNRFFWCNGISDECLDSLYSISSGLVIASEDEGFGLPLIEAAQHGIPIIARDIPVFREIAGEHAYYFVNKSAKDIAQEFVDWLALFKADKHPKSITMPWLTWKQSARQLLTSLDINAELK</sequence>
<protein>
    <submittedName>
        <fullName evidence="4">Glycosyl transferase group 1</fullName>
    </submittedName>
</protein>
<evidence type="ECO:0000259" key="3">
    <source>
        <dbReference type="Pfam" id="PF13439"/>
    </source>
</evidence>
<dbReference type="InterPro" id="IPR028098">
    <property type="entry name" value="Glyco_trans_4-like_N"/>
</dbReference>
<dbReference type="GO" id="GO:0016757">
    <property type="term" value="F:glycosyltransferase activity"/>
    <property type="evidence" value="ECO:0007669"/>
    <property type="project" value="InterPro"/>
</dbReference>
<dbReference type="HOGENOM" id="CLU_005199_1_0_6"/>
<dbReference type="CDD" id="cd03809">
    <property type="entry name" value="GT4_MtfB-like"/>
    <property type="match status" value="2"/>
</dbReference>
<dbReference type="eggNOG" id="COG0438">
    <property type="taxonomic scope" value="Bacteria"/>
</dbReference>
<evidence type="ECO:0000256" key="1">
    <source>
        <dbReference type="ARBA" id="ARBA00022679"/>
    </source>
</evidence>
<feature type="domain" description="Glycosyl transferase family 1" evidence="2">
    <location>
        <begin position="228"/>
        <end position="383"/>
    </location>
</feature>
<dbReference type="STRING" id="579405.Dd703_3278"/>
<feature type="domain" description="Glycosyltransferase subfamily 4-like N-terminal" evidence="3">
    <location>
        <begin position="19"/>
        <end position="205"/>
    </location>
</feature>
<dbReference type="PANTHER" id="PTHR46401">
    <property type="entry name" value="GLYCOSYLTRANSFERASE WBBK-RELATED"/>
    <property type="match status" value="1"/>
</dbReference>
<gene>
    <name evidence="4" type="ordered locus">Dd703_3278</name>
</gene>
<dbReference type="CAZy" id="GT4">
    <property type="family name" value="Glycosyltransferase Family 4"/>
</dbReference>
<dbReference type="RefSeq" id="WP_015854940.1">
    <property type="nucleotide sequence ID" value="NC_012880.1"/>
</dbReference>
<evidence type="ECO:0000259" key="2">
    <source>
        <dbReference type="Pfam" id="PF00534"/>
    </source>
</evidence>
<dbReference type="KEGG" id="dda:Dd703_3278"/>
<dbReference type="Proteomes" id="UP000002734">
    <property type="component" value="Chromosome"/>
</dbReference>
<dbReference type="GO" id="GO:0009103">
    <property type="term" value="P:lipopolysaccharide biosynthetic process"/>
    <property type="evidence" value="ECO:0007669"/>
    <property type="project" value="TreeGrafter"/>
</dbReference>
<keyword evidence="1 4" id="KW-0808">Transferase</keyword>